<protein>
    <submittedName>
        <fullName evidence="6">Protein phosphatase 2 regulatory subunit B''alpha</fullName>
    </submittedName>
</protein>
<evidence type="ECO:0000256" key="1">
    <source>
        <dbReference type="ARBA" id="ARBA00022723"/>
    </source>
</evidence>
<dbReference type="PROSITE" id="PS00018">
    <property type="entry name" value="EF_HAND_1"/>
    <property type="match status" value="1"/>
</dbReference>
<dbReference type="Ensembl" id="ENSPANT00000081125.1">
    <property type="protein sequence ID" value="ENSPANP00000058134.1"/>
    <property type="gene ID" value="ENSPANG00000012663.3"/>
</dbReference>
<dbReference type="GO" id="GO:0000159">
    <property type="term" value="C:protein phosphatase type 2A complex"/>
    <property type="evidence" value="ECO:0007669"/>
    <property type="project" value="TreeGrafter"/>
</dbReference>
<proteinExistence type="predicted"/>
<dbReference type="GO" id="GO:0019888">
    <property type="term" value="F:protein phosphatase regulator activity"/>
    <property type="evidence" value="ECO:0007669"/>
    <property type="project" value="TreeGrafter"/>
</dbReference>
<evidence type="ECO:0000259" key="5">
    <source>
        <dbReference type="PROSITE" id="PS50222"/>
    </source>
</evidence>
<dbReference type="InterPro" id="IPR011992">
    <property type="entry name" value="EF-hand-dom_pair"/>
</dbReference>
<reference evidence="6 7" key="1">
    <citation type="submission" date="2012-03" db="EMBL/GenBank/DDBJ databases">
        <title>Whole Genome Assembly of Papio anubis.</title>
        <authorList>
            <person name="Liu Y.L."/>
            <person name="Abraham K.A."/>
            <person name="Akbar H.A."/>
            <person name="Ali S.A."/>
            <person name="Anosike U.A."/>
            <person name="Aqrawi P.A."/>
            <person name="Arias F.A."/>
            <person name="Attaway T.A."/>
            <person name="Awwad R.A."/>
            <person name="Babu C.B."/>
            <person name="Bandaranaike D.B."/>
            <person name="Battles P.B."/>
            <person name="Bell A.B."/>
            <person name="Beltran B.B."/>
            <person name="Berhane-Mersha D.B."/>
            <person name="Bess C.B."/>
            <person name="Bickham C.B."/>
            <person name="Bolden T.B."/>
            <person name="Carter K.C."/>
            <person name="Chau D.C."/>
            <person name="Chavez A.C."/>
            <person name="Clerc-Blankenburg K.C."/>
            <person name="Coyle M.C."/>
            <person name="Dao M.D."/>
            <person name="Davila M.L.D."/>
            <person name="Davy-Carroll L.D."/>
            <person name="Denson S.D."/>
            <person name="Dinh H.D."/>
            <person name="Fernandez S.F."/>
            <person name="Fernando P.F."/>
            <person name="Forbes L.F."/>
            <person name="Francis C.F."/>
            <person name="Francisco L.F."/>
            <person name="Fu Q.F."/>
            <person name="Garcia-Iii R.G."/>
            <person name="Garrett T.G."/>
            <person name="Gross S.G."/>
            <person name="Gubbala S.G."/>
            <person name="Hirani K.H."/>
            <person name="Hogues M.H."/>
            <person name="Hollins B.H."/>
            <person name="Jackson L.J."/>
            <person name="Javaid M.J."/>
            <person name="Jhangiani S.J."/>
            <person name="Johnson A.J."/>
            <person name="Johnson B.J."/>
            <person name="Jones J.J."/>
            <person name="Joshi V.J."/>
            <person name="Kalu J.K."/>
            <person name="Khan N.K."/>
            <person name="Korchina V.K."/>
            <person name="Kovar C.K."/>
            <person name="Lago L.L."/>
            <person name="Lara F.L."/>
            <person name="Le T.-K.L."/>
            <person name="Lee S.L."/>
            <person name="Legall-Iii F.L."/>
            <person name="Lemon S.L."/>
            <person name="Liu J.L."/>
            <person name="Liu Y.-S.L."/>
            <person name="Liyanage D.L."/>
            <person name="Lopez J.L."/>
            <person name="Lorensuhewa L.L."/>
            <person name="Mata R.M."/>
            <person name="Mathew T.M."/>
            <person name="Mercado C.M."/>
            <person name="Mercado I.M."/>
            <person name="Morales K.M."/>
            <person name="Morgan M.M."/>
            <person name="Munidasa M.M."/>
            <person name="Ngo D.N."/>
            <person name="Nguyen L.N."/>
            <person name="Nguyen T.N."/>
            <person name="Nguyen N.N."/>
            <person name="Obregon M.O."/>
            <person name="Okwuonu G.O."/>
            <person name="Ongeri F.O."/>
            <person name="Onwere C.O."/>
            <person name="Osifeso I.O."/>
            <person name="Parra A.P."/>
            <person name="Patil S.P."/>
            <person name="Perez A.P."/>
            <person name="Perez Y.P."/>
            <person name="Pham C.P."/>
            <person name="Pu L.-L.P."/>
            <person name="Puazo M.P."/>
            <person name="Quiroz J.Q."/>
            <person name="Rouhana J.R."/>
            <person name="Ruiz M.R."/>
            <person name="Ruiz S.-J.R."/>
            <person name="Saada N.S."/>
            <person name="Santibanez J.S."/>
            <person name="Scheel M.S."/>
            <person name="Schneider B.S."/>
            <person name="Simmons D.S."/>
            <person name="Sisson I.S."/>
            <person name="Tang L.-Y.T."/>
            <person name="Thornton R.T."/>
            <person name="Tisius J.T."/>
            <person name="Toledanes G.T."/>
            <person name="Trejos Z.T."/>
            <person name="Usmani K.U."/>
            <person name="Varghese R.V."/>
            <person name="Vattathil S.V."/>
            <person name="Vee V.V."/>
            <person name="Walker D.W."/>
            <person name="Weissenberger G.W."/>
            <person name="White C.W."/>
            <person name="Williams A.W."/>
            <person name="Woodworth J.W."/>
            <person name="Wright R.W."/>
            <person name="Zhu Y.Z."/>
            <person name="Han Y.H."/>
            <person name="Newsham I.N."/>
            <person name="Nazareth L.N."/>
            <person name="Worley K.W."/>
            <person name="Muzny D.M."/>
            <person name="Rogers J.R."/>
            <person name="Gibbs R.G."/>
        </authorList>
    </citation>
    <scope>NUCLEOTIDE SEQUENCE [LARGE SCALE GENOMIC DNA]</scope>
</reference>
<feature type="domain" description="EF-hand" evidence="5">
    <location>
        <begin position="942"/>
        <end position="977"/>
    </location>
</feature>
<dbReference type="AlphaFoldDB" id="A0A8I5NDL8"/>
<dbReference type="GO" id="GO:0005509">
    <property type="term" value="F:calcium ion binding"/>
    <property type="evidence" value="ECO:0007669"/>
    <property type="project" value="InterPro"/>
</dbReference>
<evidence type="ECO:0000313" key="7">
    <source>
        <dbReference type="Proteomes" id="UP000028761"/>
    </source>
</evidence>
<comment type="function">
    <text evidence="3">The B regulatory subunit might modulate substrate selectivity and catalytic activity, and might also direct the localization of the catalytic enzyme to a particular subcellular compartment.</text>
</comment>
<evidence type="ECO:0000256" key="4">
    <source>
        <dbReference type="SAM" id="MobiDB-lite"/>
    </source>
</evidence>
<dbReference type="GeneTree" id="ENSGT00940000154659"/>
<dbReference type="Gene3D" id="1.10.238.10">
    <property type="entry name" value="EF-hand"/>
    <property type="match status" value="2"/>
</dbReference>
<accession>A0A8I5NDL8</accession>
<dbReference type="PANTHER" id="PTHR14095:SF3">
    <property type="entry name" value="SERINE_THREONINE-PROTEIN PHOSPHATASE 2A REGULATORY SUBUNIT B'' SUBUNIT ALPHA"/>
    <property type="match status" value="1"/>
</dbReference>
<reference evidence="6" key="2">
    <citation type="submission" date="2025-08" db="UniProtKB">
        <authorList>
            <consortium name="Ensembl"/>
        </authorList>
    </citation>
    <scope>IDENTIFICATION</scope>
</reference>
<evidence type="ECO:0000256" key="3">
    <source>
        <dbReference type="ARBA" id="ARBA00093310"/>
    </source>
</evidence>
<organism evidence="6 7">
    <name type="scientific">Papio anubis</name>
    <name type="common">Olive baboon</name>
    <dbReference type="NCBI Taxonomy" id="9555"/>
    <lineage>
        <taxon>Eukaryota</taxon>
        <taxon>Metazoa</taxon>
        <taxon>Chordata</taxon>
        <taxon>Craniata</taxon>
        <taxon>Vertebrata</taxon>
        <taxon>Euteleostomi</taxon>
        <taxon>Mammalia</taxon>
        <taxon>Eutheria</taxon>
        <taxon>Euarchontoglires</taxon>
        <taxon>Primates</taxon>
        <taxon>Haplorrhini</taxon>
        <taxon>Catarrhini</taxon>
        <taxon>Cercopithecidae</taxon>
        <taxon>Cercopithecinae</taxon>
        <taxon>Papio</taxon>
    </lineage>
</organism>
<keyword evidence="2" id="KW-0106">Calcium</keyword>
<feature type="region of interest" description="Disordered" evidence="4">
    <location>
        <begin position="1077"/>
        <end position="1102"/>
    </location>
</feature>
<dbReference type="Gene3D" id="1.10.238.220">
    <property type="match status" value="1"/>
</dbReference>
<dbReference type="FunFam" id="1.10.238.220:FF:000001">
    <property type="entry name" value="Serine/threonine-protein phosphatase 2A regulatory subunit B'' subunit alpha"/>
    <property type="match status" value="1"/>
</dbReference>
<dbReference type="InterPro" id="IPR041534">
    <property type="entry name" value="EF-hand_13"/>
</dbReference>
<dbReference type="Pfam" id="PF17958">
    <property type="entry name" value="EF-hand_13"/>
    <property type="match status" value="1"/>
</dbReference>
<name>A0A8I5NDL8_PAPAN</name>
<dbReference type="FunFam" id="1.10.238.230:FF:000001">
    <property type="entry name" value="Serine/threonine-protein phosphatase 2A regulatory subunit B'' subunit beta"/>
    <property type="match status" value="1"/>
</dbReference>
<evidence type="ECO:0000313" key="6">
    <source>
        <dbReference type="Ensembl" id="ENSPANP00000058134.1"/>
    </source>
</evidence>
<reference evidence="6" key="3">
    <citation type="submission" date="2025-09" db="UniProtKB">
        <authorList>
            <consortium name="Ensembl"/>
        </authorList>
    </citation>
    <scope>IDENTIFICATION</scope>
</reference>
<feature type="region of interest" description="Disordered" evidence="4">
    <location>
        <begin position="523"/>
        <end position="547"/>
    </location>
</feature>
<dbReference type="InterPro" id="IPR018247">
    <property type="entry name" value="EF_Hand_1_Ca_BS"/>
</dbReference>
<dbReference type="Pfam" id="PF21161">
    <property type="entry name" value="P2R3B_EF-hand"/>
    <property type="match status" value="1"/>
</dbReference>
<dbReference type="Proteomes" id="UP000028761">
    <property type="component" value="Chromosome 2"/>
</dbReference>
<feature type="compositionally biased region" description="Pro residues" evidence="4">
    <location>
        <begin position="676"/>
        <end position="693"/>
    </location>
</feature>
<feature type="region of interest" description="Disordered" evidence="4">
    <location>
        <begin position="661"/>
        <end position="694"/>
    </location>
</feature>
<keyword evidence="1" id="KW-0479">Metal-binding</keyword>
<dbReference type="Gene3D" id="1.10.238.230">
    <property type="match status" value="1"/>
</dbReference>
<dbReference type="PROSITE" id="PS50222">
    <property type="entry name" value="EF_HAND_2"/>
    <property type="match status" value="1"/>
</dbReference>
<keyword evidence="7" id="KW-1185">Reference proteome</keyword>
<dbReference type="PANTHER" id="PTHR14095">
    <property type="entry name" value="PHOSPHATASE 2A REGULATORY SUBUNIT-RELATED"/>
    <property type="match status" value="1"/>
</dbReference>
<dbReference type="FunFam" id="1.10.238.10:FF:000628">
    <property type="entry name" value="Serine/threonine-protein phosphatase 2A regulatory subunit B'' subunit beta"/>
    <property type="match status" value="1"/>
</dbReference>
<sequence length="1120" mass="126437">MAATYRLVVSTVNHYSSVVIDRRFEQAIHYCTGTCHTFTHGVDCIVVHHSVCADLLHIPVSQFKDADLNSMFLPQENGLCSTEGDYPQQAFTGIPRVKRGSTFQNTCNLKDIAGEAISFASGKIKEFSLEKLKNSNHAAYRKGRKVKSDSFNRRSVDLDLLCGHYNNDGNAPSFGLLRSSSVEEKPLSHRNSLDTNLTSMFLQNFSEEDLVTQILEKHKIDNFSSGTDIKMCLDILLKCSEDLKKCTDIIKQCIKKKSGSSINEGSGNDTFSSSETVYMNVMTRLASYLKKLPFEFMQSGNNEALDLTELISNIPSLQLTPFSPVFGTEQPPKYEDVVQLSASDSGQFQTIELQDDKPNSRKMDTVQSIPNNSTNSLYNLEVNDPRTLKAVRVQSQSLTMNPLENVSSSDLMETLYIEEESDGKKALDKGQKTENGPSHELLKIHEHRAEFPEHATHLKKCPASMQNEIGKIFEKSFVHLPKEGCKSKVSKVEEGDQRDFTNSSSQEEIDKLLMDLESFSQKMETSLREPLAKGKNSNSLNSHSQLTGQTLVDLEPKSKVSSPIEKVSPSCLTRIIETNGHKIEEEDRALLLRILESIEDFAQELVECKSSRGSLSQEKEMMQILQETLTTSSQANLSVCRSPVGDKAKDTTSAVLIQQTPEVIKIQNKPEKKPGTPLPPPATSPSSPQPLSPVPHVNNVVNAPLSINIPRFYFPEGLPDTCSNHEQTLSRIETAFMDIEDQKADIYEMGKIAKVCGCPLYWKAPMFRAAGGEKTGFVTSQSFIAMWRKLLNNHHDDASKFICLLAKPNCSSLEQEDFIPLLQDVVDTHPGLTFLKDAPEFHSRYITTVIQRIFYTVNRSWSGKITSTEIRKSNFLQTLALLEEEEDINQITDYFSYEHFYVIYCKFWELDTDHDLYISQADLSRYNDQASSNRIIERIFSGAVTSIEYWFRCMDVDGDGTLSMYELEYFYEEQCERMEAMGIEPLPFHDLLCQMLDLVKPAVDGKITLRDLKRCRMAHIFYDTFFNLEKYLDHEQRDPFAVQKDVENDGPEPSDWDRFAAEEYETLVAEESAQAQFQEGFEDYETDEPASPSEFGNKGSKILSASLPEKCGKLQSVDEE</sequence>
<dbReference type="SUPFAM" id="SSF47473">
    <property type="entry name" value="EF-hand"/>
    <property type="match status" value="2"/>
</dbReference>
<dbReference type="InterPro" id="IPR048855">
    <property type="entry name" value="P2R3A_B_D_EF-hand"/>
</dbReference>
<feature type="compositionally biased region" description="Polar residues" evidence="4">
    <location>
        <begin position="535"/>
        <end position="547"/>
    </location>
</feature>
<dbReference type="Pfam" id="PF13499">
    <property type="entry name" value="EF-hand_7"/>
    <property type="match status" value="1"/>
</dbReference>
<dbReference type="InterPro" id="IPR002048">
    <property type="entry name" value="EF_hand_dom"/>
</dbReference>
<evidence type="ECO:0000256" key="2">
    <source>
        <dbReference type="ARBA" id="ARBA00022837"/>
    </source>
</evidence>
<gene>
    <name evidence="6" type="primary">PPP2R3A</name>
</gene>